<evidence type="ECO:0000313" key="2">
    <source>
        <dbReference type="Proteomes" id="UP000825935"/>
    </source>
</evidence>
<proteinExistence type="predicted"/>
<accession>A0A8T2UED6</accession>
<sequence>MSVYRSMKKMGDVKLDITNAREVRDPSSTHYLFHIWTNISAVDLDSAHSKACNDSIYFQAVSSLSLSVYLHCETSLLAMAHDFRR</sequence>
<organism evidence="1 2">
    <name type="scientific">Ceratopteris richardii</name>
    <name type="common">Triangle waterfern</name>
    <dbReference type="NCBI Taxonomy" id="49495"/>
    <lineage>
        <taxon>Eukaryota</taxon>
        <taxon>Viridiplantae</taxon>
        <taxon>Streptophyta</taxon>
        <taxon>Embryophyta</taxon>
        <taxon>Tracheophyta</taxon>
        <taxon>Polypodiopsida</taxon>
        <taxon>Polypodiidae</taxon>
        <taxon>Polypodiales</taxon>
        <taxon>Pteridineae</taxon>
        <taxon>Pteridaceae</taxon>
        <taxon>Parkerioideae</taxon>
        <taxon>Ceratopteris</taxon>
    </lineage>
</organism>
<comment type="caution">
    <text evidence="1">The sequence shown here is derived from an EMBL/GenBank/DDBJ whole genome shotgun (WGS) entry which is preliminary data.</text>
</comment>
<reference evidence="1" key="1">
    <citation type="submission" date="2021-08" db="EMBL/GenBank/DDBJ databases">
        <title>WGS assembly of Ceratopteris richardii.</title>
        <authorList>
            <person name="Marchant D.B."/>
            <person name="Chen G."/>
            <person name="Jenkins J."/>
            <person name="Shu S."/>
            <person name="Leebens-Mack J."/>
            <person name="Grimwood J."/>
            <person name="Schmutz J."/>
            <person name="Soltis P."/>
            <person name="Soltis D."/>
            <person name="Chen Z.-H."/>
        </authorList>
    </citation>
    <scope>NUCLEOTIDE SEQUENCE</scope>
    <source>
        <strain evidence="1">Whitten #5841</strain>
        <tissue evidence="1">Leaf</tissue>
    </source>
</reference>
<name>A0A8T2UED6_CERRI</name>
<dbReference type="Proteomes" id="UP000825935">
    <property type="component" value="Chromosome 8"/>
</dbReference>
<evidence type="ECO:0000313" key="1">
    <source>
        <dbReference type="EMBL" id="KAH7431654.1"/>
    </source>
</evidence>
<dbReference type="EMBL" id="CM035413">
    <property type="protein sequence ID" value="KAH7431654.1"/>
    <property type="molecule type" value="Genomic_DNA"/>
</dbReference>
<dbReference type="AlphaFoldDB" id="A0A8T2UED6"/>
<keyword evidence="2" id="KW-1185">Reference proteome</keyword>
<protein>
    <submittedName>
        <fullName evidence="1">Uncharacterized protein</fullName>
    </submittedName>
</protein>
<gene>
    <name evidence="1" type="ORF">KP509_08G059100</name>
</gene>